<organism evidence="2 3">
    <name type="scientific">Mycetocola tolaasinivorans</name>
    <dbReference type="NCBI Taxonomy" id="76635"/>
    <lineage>
        <taxon>Bacteria</taxon>
        <taxon>Bacillati</taxon>
        <taxon>Actinomycetota</taxon>
        <taxon>Actinomycetes</taxon>
        <taxon>Micrococcales</taxon>
        <taxon>Microbacteriaceae</taxon>
        <taxon>Mycetocola</taxon>
    </lineage>
</organism>
<evidence type="ECO:0000256" key="1">
    <source>
        <dbReference type="SAM" id="SignalP"/>
    </source>
</evidence>
<dbReference type="AlphaFoldDB" id="A0A3L7A7W3"/>
<comment type="caution">
    <text evidence="2">The sequence shown here is derived from an EMBL/GenBank/DDBJ whole genome shotgun (WGS) entry which is preliminary data.</text>
</comment>
<reference evidence="2 3" key="1">
    <citation type="submission" date="2018-10" db="EMBL/GenBank/DDBJ databases">
        <authorList>
            <person name="Li J."/>
        </authorList>
    </citation>
    <scope>NUCLEOTIDE SEQUENCE [LARGE SCALE GENOMIC DNA]</scope>
    <source>
        <strain evidence="2 3">IF 016277</strain>
    </source>
</reference>
<evidence type="ECO:0000313" key="3">
    <source>
        <dbReference type="Proteomes" id="UP000272503"/>
    </source>
</evidence>
<dbReference type="EMBL" id="RCUX01000006">
    <property type="protein sequence ID" value="RLP75681.1"/>
    <property type="molecule type" value="Genomic_DNA"/>
</dbReference>
<keyword evidence="1" id="KW-0732">Signal</keyword>
<accession>A0A3L7A7W3</accession>
<dbReference type="PROSITE" id="PS51257">
    <property type="entry name" value="PROKAR_LIPOPROTEIN"/>
    <property type="match status" value="1"/>
</dbReference>
<evidence type="ECO:0000313" key="2">
    <source>
        <dbReference type="EMBL" id="RLP75681.1"/>
    </source>
</evidence>
<dbReference type="Proteomes" id="UP000272503">
    <property type="component" value="Unassembled WGS sequence"/>
</dbReference>
<gene>
    <name evidence="2" type="ORF">D9V32_09430</name>
</gene>
<sequence length="140" mass="14294">MRISLRRSVVAGTTLLLAVGLSACSTGPSVADACATTNKDLSALVTDAQNIVMNSASDPAATAAGTKKLTEQFTALEKKIENEDVKKAVAPLGAAYAALDADVAKATADSSNTAGVLDAMEKFLDASKKAQAEYRKVCAA</sequence>
<proteinExistence type="predicted"/>
<name>A0A3L7A7W3_9MICO</name>
<dbReference type="OrthoDB" id="9961696at2"/>
<feature type="signal peptide" evidence="1">
    <location>
        <begin position="1"/>
        <end position="31"/>
    </location>
</feature>
<feature type="chain" id="PRO_5039539799" evidence="1">
    <location>
        <begin position="32"/>
        <end position="140"/>
    </location>
</feature>
<dbReference type="RefSeq" id="WP_121648656.1">
    <property type="nucleotide sequence ID" value="NZ_RCUX01000006.1"/>
</dbReference>
<keyword evidence="3" id="KW-1185">Reference proteome</keyword>
<protein>
    <submittedName>
        <fullName evidence="2">Uncharacterized protein</fullName>
    </submittedName>
</protein>